<proteinExistence type="predicted"/>
<keyword evidence="1" id="KW-0472">Membrane</keyword>
<sequence length="101" mass="11941">MSDSDRNDITKLNQNQRDRLELSREREAVNHLLHFLLTLVTLGLWGLVWWHLILKSQGKAERLFHGFDDAYWSHLIEREQPPAALHTFRVDAKQESAYFEA</sequence>
<dbReference type="AlphaFoldDB" id="A0A6L7I2G1"/>
<evidence type="ECO:0000313" key="3">
    <source>
        <dbReference type="Proteomes" id="UP000474778"/>
    </source>
</evidence>
<protein>
    <submittedName>
        <fullName evidence="2">Uncharacterized protein</fullName>
    </submittedName>
</protein>
<name>A0A6L7I2G1_9GAMM</name>
<organism evidence="2 3">
    <name type="scientific">Shewanella insulae</name>
    <dbReference type="NCBI Taxonomy" id="2681496"/>
    <lineage>
        <taxon>Bacteria</taxon>
        <taxon>Pseudomonadati</taxon>
        <taxon>Pseudomonadota</taxon>
        <taxon>Gammaproteobacteria</taxon>
        <taxon>Alteromonadales</taxon>
        <taxon>Shewanellaceae</taxon>
        <taxon>Shewanella</taxon>
    </lineage>
</organism>
<comment type="caution">
    <text evidence="2">The sequence shown here is derived from an EMBL/GenBank/DDBJ whole genome shotgun (WGS) entry which is preliminary data.</text>
</comment>
<feature type="transmembrane region" description="Helical" evidence="1">
    <location>
        <begin position="32"/>
        <end position="54"/>
    </location>
</feature>
<evidence type="ECO:0000256" key="1">
    <source>
        <dbReference type="SAM" id="Phobius"/>
    </source>
</evidence>
<dbReference type="Proteomes" id="UP000474778">
    <property type="component" value="Unassembled WGS sequence"/>
</dbReference>
<keyword evidence="1" id="KW-0812">Transmembrane</keyword>
<accession>A0A6L7I2G1</accession>
<keyword evidence="1" id="KW-1133">Transmembrane helix</keyword>
<dbReference type="RefSeq" id="WP_160798754.1">
    <property type="nucleotide sequence ID" value="NZ_WRPA01000024.1"/>
</dbReference>
<keyword evidence="3" id="KW-1185">Reference proteome</keyword>
<evidence type="ECO:0000313" key="2">
    <source>
        <dbReference type="EMBL" id="MXR70745.1"/>
    </source>
</evidence>
<gene>
    <name evidence="2" type="ORF">GNT65_18985</name>
</gene>
<reference evidence="2 3" key="1">
    <citation type="submission" date="2019-12" db="EMBL/GenBank/DDBJ databases">
        <title>Shewanella insulae sp. nov., isolated from a tidal flat.</title>
        <authorList>
            <person name="Yoon J.-H."/>
        </authorList>
    </citation>
    <scope>NUCLEOTIDE SEQUENCE [LARGE SCALE GENOMIC DNA]</scope>
    <source>
        <strain evidence="2 3">JBTF-M18</strain>
    </source>
</reference>
<dbReference type="EMBL" id="WRPA01000024">
    <property type="protein sequence ID" value="MXR70745.1"/>
    <property type="molecule type" value="Genomic_DNA"/>
</dbReference>